<dbReference type="EMBL" id="CM035418">
    <property type="protein sequence ID" value="KAH7421547.1"/>
    <property type="molecule type" value="Genomic_DNA"/>
</dbReference>
<dbReference type="AlphaFoldDB" id="A0A8T2TE34"/>
<gene>
    <name evidence="2" type="ORF">KP509_13G063200</name>
</gene>
<evidence type="ECO:0000313" key="2">
    <source>
        <dbReference type="EMBL" id="KAH7421547.1"/>
    </source>
</evidence>
<keyword evidence="3" id="KW-1185">Reference proteome</keyword>
<sequence length="103" mass="11453">MPSRSPGSNQAGRENDSLLRESACEAALRKNEGQGLLDTRCSARHLPRCVRKSAGSPLHTKGRNHHSPPDDREQRRMLSKISCVVSVPLVSIHRPVYEEACRI</sequence>
<accession>A0A8T2TE34</accession>
<proteinExistence type="predicted"/>
<feature type="region of interest" description="Disordered" evidence="1">
    <location>
        <begin position="52"/>
        <end position="75"/>
    </location>
</feature>
<evidence type="ECO:0000313" key="3">
    <source>
        <dbReference type="Proteomes" id="UP000825935"/>
    </source>
</evidence>
<dbReference type="Proteomes" id="UP000825935">
    <property type="component" value="Chromosome 13"/>
</dbReference>
<reference evidence="2" key="1">
    <citation type="submission" date="2021-08" db="EMBL/GenBank/DDBJ databases">
        <title>WGS assembly of Ceratopteris richardii.</title>
        <authorList>
            <person name="Marchant D.B."/>
            <person name="Chen G."/>
            <person name="Jenkins J."/>
            <person name="Shu S."/>
            <person name="Leebens-Mack J."/>
            <person name="Grimwood J."/>
            <person name="Schmutz J."/>
            <person name="Soltis P."/>
            <person name="Soltis D."/>
            <person name="Chen Z.-H."/>
        </authorList>
    </citation>
    <scope>NUCLEOTIDE SEQUENCE</scope>
    <source>
        <strain evidence="2">Whitten #5841</strain>
        <tissue evidence="2">Leaf</tissue>
    </source>
</reference>
<evidence type="ECO:0000256" key="1">
    <source>
        <dbReference type="SAM" id="MobiDB-lite"/>
    </source>
</evidence>
<protein>
    <submittedName>
        <fullName evidence="2">Uncharacterized protein</fullName>
    </submittedName>
</protein>
<organism evidence="2 3">
    <name type="scientific">Ceratopteris richardii</name>
    <name type="common">Triangle waterfern</name>
    <dbReference type="NCBI Taxonomy" id="49495"/>
    <lineage>
        <taxon>Eukaryota</taxon>
        <taxon>Viridiplantae</taxon>
        <taxon>Streptophyta</taxon>
        <taxon>Embryophyta</taxon>
        <taxon>Tracheophyta</taxon>
        <taxon>Polypodiopsida</taxon>
        <taxon>Polypodiidae</taxon>
        <taxon>Polypodiales</taxon>
        <taxon>Pteridineae</taxon>
        <taxon>Pteridaceae</taxon>
        <taxon>Parkerioideae</taxon>
        <taxon>Ceratopteris</taxon>
    </lineage>
</organism>
<comment type="caution">
    <text evidence="2">The sequence shown here is derived from an EMBL/GenBank/DDBJ whole genome shotgun (WGS) entry which is preliminary data.</text>
</comment>
<name>A0A8T2TE34_CERRI</name>